<comment type="subcellular location">
    <subcellularLocation>
        <location evidence="1">Membrane</location>
        <topology evidence="1">Single-pass membrane protein</topology>
    </subcellularLocation>
</comment>
<dbReference type="Pfam" id="PF01145">
    <property type="entry name" value="Band_7"/>
    <property type="match status" value="1"/>
</dbReference>
<dbReference type="PANTHER" id="PTHR23222">
    <property type="entry name" value="PROHIBITIN"/>
    <property type="match status" value="1"/>
</dbReference>
<dbReference type="InterPro" id="IPR000163">
    <property type="entry name" value="Prohibitin"/>
</dbReference>
<name>A0A6N8J7Q2_9BACT</name>
<dbReference type="CDD" id="cd03401">
    <property type="entry name" value="SPFH_prohibitin"/>
    <property type="match status" value="1"/>
</dbReference>
<comment type="caution">
    <text evidence="4">The sequence shown here is derived from an EMBL/GenBank/DDBJ whole genome shotgun (WGS) entry which is preliminary data.</text>
</comment>
<dbReference type="RefSeq" id="WP_157299716.1">
    <property type="nucleotide sequence ID" value="NZ_BAAAZB010000010.1"/>
</dbReference>
<dbReference type="PRINTS" id="PR00679">
    <property type="entry name" value="PROHIBITIN"/>
</dbReference>
<reference evidence="4 5" key="1">
    <citation type="submission" date="2019-12" db="EMBL/GenBank/DDBJ databases">
        <title>The draft genomic sequence of strain Chitinophaga oryziterrae JCM 16595.</title>
        <authorList>
            <person name="Zhang X."/>
        </authorList>
    </citation>
    <scope>NUCLEOTIDE SEQUENCE [LARGE SCALE GENOMIC DNA]</scope>
    <source>
        <strain evidence="4 5">JCM 16595</strain>
    </source>
</reference>
<organism evidence="4 5">
    <name type="scientific">Chitinophaga oryziterrae</name>
    <dbReference type="NCBI Taxonomy" id="1031224"/>
    <lineage>
        <taxon>Bacteria</taxon>
        <taxon>Pseudomonadati</taxon>
        <taxon>Bacteroidota</taxon>
        <taxon>Chitinophagia</taxon>
        <taxon>Chitinophagales</taxon>
        <taxon>Chitinophagaceae</taxon>
        <taxon>Chitinophaga</taxon>
    </lineage>
</organism>
<evidence type="ECO:0000259" key="3">
    <source>
        <dbReference type="SMART" id="SM00244"/>
    </source>
</evidence>
<dbReference type="InterPro" id="IPR001107">
    <property type="entry name" value="Band_7"/>
</dbReference>
<accession>A0A6N8J7Q2</accession>
<feature type="transmembrane region" description="Helical" evidence="2">
    <location>
        <begin position="31"/>
        <end position="51"/>
    </location>
</feature>
<dbReference type="AlphaFoldDB" id="A0A6N8J7Q2"/>
<dbReference type="InterPro" id="IPR036013">
    <property type="entry name" value="Band_7/SPFH_dom_sf"/>
</dbReference>
<dbReference type="Proteomes" id="UP000468388">
    <property type="component" value="Unassembled WGS sequence"/>
</dbReference>
<evidence type="ECO:0000256" key="2">
    <source>
        <dbReference type="SAM" id="Phobius"/>
    </source>
</evidence>
<keyword evidence="2" id="KW-0472">Membrane</keyword>
<keyword evidence="5" id="KW-1185">Reference proteome</keyword>
<evidence type="ECO:0000313" key="5">
    <source>
        <dbReference type="Proteomes" id="UP000468388"/>
    </source>
</evidence>
<dbReference type="GO" id="GO:0016020">
    <property type="term" value="C:membrane"/>
    <property type="evidence" value="ECO:0007669"/>
    <property type="project" value="UniProtKB-SubCell"/>
</dbReference>
<sequence length="302" mass="33882">MILIILGLFLLIAAGAITRSDERLKRFRGPIRGIGMLILLIGIMVSGIQQIDAGEVGVKKLFGKVQKEVLGSGLHFINPLLQIEKLDVKTRNYTMSGVHNEGAKSGDDAIKVLTADGLEVTIDLSVLYRVIINDAPMLLQETGADYEDKIVRPITRTRIRDNAVYYDAVALYSTKRDEFQQRIFKSIEADFKKRGLLLENLLVRNITLPQSVRATIEQKINAEQDAQKMQFVLQKERQEAERKRVEAQGIADYQRIISESLTDRQLQYESIKAQLEIAKSANTKVIIMGKGSSPVILDSKTQ</sequence>
<dbReference type="PANTHER" id="PTHR23222:SF0">
    <property type="entry name" value="PROHIBITIN 1"/>
    <property type="match status" value="1"/>
</dbReference>
<protein>
    <submittedName>
        <fullName evidence="4">Prohibitin family protein</fullName>
    </submittedName>
</protein>
<evidence type="ECO:0000256" key="1">
    <source>
        <dbReference type="ARBA" id="ARBA00004167"/>
    </source>
</evidence>
<keyword evidence="2" id="KW-1133">Transmembrane helix</keyword>
<dbReference type="EMBL" id="WRXO01000002">
    <property type="protein sequence ID" value="MVT41103.1"/>
    <property type="molecule type" value="Genomic_DNA"/>
</dbReference>
<evidence type="ECO:0000313" key="4">
    <source>
        <dbReference type="EMBL" id="MVT41103.1"/>
    </source>
</evidence>
<dbReference type="SMART" id="SM00244">
    <property type="entry name" value="PHB"/>
    <property type="match status" value="1"/>
</dbReference>
<proteinExistence type="predicted"/>
<dbReference type="Gene3D" id="3.30.479.30">
    <property type="entry name" value="Band 7 domain"/>
    <property type="match status" value="1"/>
</dbReference>
<keyword evidence="2" id="KW-0812">Transmembrane</keyword>
<gene>
    <name evidence="4" type="ORF">GO495_10965</name>
</gene>
<feature type="domain" description="Band 7" evidence="3">
    <location>
        <begin position="46"/>
        <end position="220"/>
    </location>
</feature>
<dbReference type="SUPFAM" id="SSF117892">
    <property type="entry name" value="Band 7/SPFH domain"/>
    <property type="match status" value="1"/>
</dbReference>
<dbReference type="OrthoDB" id="9792660at2"/>